<evidence type="ECO:0000256" key="1">
    <source>
        <dbReference type="SAM" id="Phobius"/>
    </source>
</evidence>
<feature type="transmembrane region" description="Helical" evidence="1">
    <location>
        <begin position="24"/>
        <end position="44"/>
    </location>
</feature>
<organism evidence="2">
    <name type="scientific">Siphoviridae sp. ctt1f11</name>
    <dbReference type="NCBI Taxonomy" id="2827959"/>
    <lineage>
        <taxon>Viruses</taxon>
        <taxon>Duplodnaviria</taxon>
        <taxon>Heunggongvirae</taxon>
        <taxon>Uroviricota</taxon>
        <taxon>Caudoviricetes</taxon>
    </lineage>
</organism>
<sequence>MFDSVKEVLCKACEENGNTPMQEVVSAIGITALIPMLWIALYMLGAR</sequence>
<name>A0A8S5SDC0_9CAUD</name>
<keyword evidence="1" id="KW-0472">Membrane</keyword>
<accession>A0A8S5SDC0</accession>
<dbReference type="EMBL" id="BK032573">
    <property type="protein sequence ID" value="DAF48787.1"/>
    <property type="molecule type" value="Genomic_DNA"/>
</dbReference>
<proteinExistence type="predicted"/>
<reference evidence="2" key="1">
    <citation type="journal article" date="2021" name="Proc. Natl. Acad. Sci. U.S.A.">
        <title>A Catalog of Tens of Thousands of Viruses from Human Metagenomes Reveals Hidden Associations with Chronic Diseases.</title>
        <authorList>
            <person name="Tisza M.J."/>
            <person name="Buck C.B."/>
        </authorList>
    </citation>
    <scope>NUCLEOTIDE SEQUENCE</scope>
    <source>
        <strain evidence="2">Ctt1f11</strain>
    </source>
</reference>
<evidence type="ECO:0000313" key="2">
    <source>
        <dbReference type="EMBL" id="DAF48787.1"/>
    </source>
</evidence>
<keyword evidence="1" id="KW-1133">Transmembrane helix</keyword>
<protein>
    <submittedName>
        <fullName evidence="2">Uncharacterized protein</fullName>
    </submittedName>
</protein>
<keyword evidence="1" id="KW-0812">Transmembrane</keyword>